<evidence type="ECO:0000313" key="2">
    <source>
        <dbReference type="EMBL" id="MPL82598.1"/>
    </source>
</evidence>
<proteinExistence type="predicted"/>
<evidence type="ECO:0000256" key="1">
    <source>
        <dbReference type="SAM" id="MobiDB-lite"/>
    </source>
</evidence>
<comment type="caution">
    <text evidence="2">The sequence shown here is derived from an EMBL/GenBank/DDBJ whole genome shotgun (WGS) entry which is preliminary data.</text>
</comment>
<dbReference type="AlphaFoldDB" id="A0A644UU53"/>
<dbReference type="EMBL" id="VSSQ01000165">
    <property type="protein sequence ID" value="MPL82598.1"/>
    <property type="molecule type" value="Genomic_DNA"/>
</dbReference>
<feature type="region of interest" description="Disordered" evidence="1">
    <location>
        <begin position="143"/>
        <end position="167"/>
    </location>
</feature>
<gene>
    <name evidence="2" type="ORF">SDC9_28544</name>
</gene>
<name>A0A644UU53_9ZZZZ</name>
<feature type="compositionally biased region" description="Polar residues" evidence="1">
    <location>
        <begin position="148"/>
        <end position="157"/>
    </location>
</feature>
<protein>
    <submittedName>
        <fullName evidence="2">Uncharacterized protein</fullName>
    </submittedName>
</protein>
<organism evidence="2">
    <name type="scientific">bioreactor metagenome</name>
    <dbReference type="NCBI Taxonomy" id="1076179"/>
    <lineage>
        <taxon>unclassified sequences</taxon>
        <taxon>metagenomes</taxon>
        <taxon>ecological metagenomes</taxon>
    </lineage>
</organism>
<accession>A0A644UU53</accession>
<sequence length="167" mass="18914">MLPHPAIYFTNCILTIITNFPSEHFTPDELPEIVLGPQQIGYPTAGRSAPNRKSKICSAEAAPSGQPAVTSPHPRSRKGIVHLFFAEKKAYKIRKTRTRVFPQHLSKSQRLLRRLTSLSLVDFSREGAILRRRSPNRQSLFEAARKSSICTHQPKQSTRTHEKCDSR</sequence>
<reference evidence="2" key="1">
    <citation type="submission" date="2019-08" db="EMBL/GenBank/DDBJ databases">
        <authorList>
            <person name="Kucharzyk K."/>
            <person name="Murdoch R.W."/>
            <person name="Higgins S."/>
            <person name="Loffler F."/>
        </authorList>
    </citation>
    <scope>NUCLEOTIDE SEQUENCE</scope>
</reference>